<dbReference type="Proteomes" id="UP000826195">
    <property type="component" value="Unassembled WGS sequence"/>
</dbReference>
<dbReference type="InterPro" id="IPR024887">
    <property type="entry name" value="Ashwin"/>
</dbReference>
<gene>
    <name evidence="2" type="ORF">KQX54_021189</name>
</gene>
<dbReference type="EMBL" id="JAHXZJ010002609">
    <property type="protein sequence ID" value="KAH0541164.1"/>
    <property type="molecule type" value="Genomic_DNA"/>
</dbReference>
<dbReference type="AlphaFoldDB" id="A0AAV7I5S9"/>
<evidence type="ECO:0008006" key="4">
    <source>
        <dbReference type="Google" id="ProtNLM"/>
    </source>
</evidence>
<keyword evidence="3" id="KW-1185">Reference proteome</keyword>
<evidence type="ECO:0000313" key="3">
    <source>
        <dbReference type="Proteomes" id="UP000826195"/>
    </source>
</evidence>
<name>A0AAV7I5S9_COTGL</name>
<feature type="region of interest" description="Disordered" evidence="1">
    <location>
        <begin position="128"/>
        <end position="155"/>
    </location>
</feature>
<evidence type="ECO:0000256" key="1">
    <source>
        <dbReference type="SAM" id="MobiDB-lite"/>
    </source>
</evidence>
<sequence>MDCSDLTSPHLLSDCKLREILKDKCIVIKDIGSMDKLKLLEVFKRIALPMPQRKYNDQRSLGKKLCELRVTKNIKISDIEQSRETLDKSFESVKTNYSNTSDKNGILKSPINKLKCEQNNIRLSNDIHQVSNDQKRKSNTSSDHSPPKRQKILWP</sequence>
<evidence type="ECO:0000313" key="2">
    <source>
        <dbReference type="EMBL" id="KAH0541164.1"/>
    </source>
</evidence>
<comment type="caution">
    <text evidence="2">The sequence shown here is derived from an EMBL/GenBank/DDBJ whole genome shotgun (WGS) entry which is preliminary data.</text>
</comment>
<organism evidence="2 3">
    <name type="scientific">Cotesia glomerata</name>
    <name type="common">Lepidopteran parasitic wasp</name>
    <name type="synonym">Apanteles glomeratus</name>
    <dbReference type="NCBI Taxonomy" id="32391"/>
    <lineage>
        <taxon>Eukaryota</taxon>
        <taxon>Metazoa</taxon>
        <taxon>Ecdysozoa</taxon>
        <taxon>Arthropoda</taxon>
        <taxon>Hexapoda</taxon>
        <taxon>Insecta</taxon>
        <taxon>Pterygota</taxon>
        <taxon>Neoptera</taxon>
        <taxon>Endopterygota</taxon>
        <taxon>Hymenoptera</taxon>
        <taxon>Apocrita</taxon>
        <taxon>Ichneumonoidea</taxon>
        <taxon>Braconidae</taxon>
        <taxon>Microgastrinae</taxon>
        <taxon>Cotesia</taxon>
    </lineage>
</organism>
<dbReference type="GO" id="GO:0048598">
    <property type="term" value="P:embryonic morphogenesis"/>
    <property type="evidence" value="ECO:0007669"/>
    <property type="project" value="InterPro"/>
</dbReference>
<proteinExistence type="predicted"/>
<protein>
    <recommendedName>
        <fullName evidence="4">Ashwin</fullName>
    </recommendedName>
</protein>
<reference evidence="2 3" key="1">
    <citation type="journal article" date="2021" name="J. Hered.">
        <title>A chromosome-level genome assembly of the parasitoid wasp, Cotesia glomerata (Hymenoptera: Braconidae).</title>
        <authorList>
            <person name="Pinto B.J."/>
            <person name="Weis J.J."/>
            <person name="Gamble T."/>
            <person name="Ode P.J."/>
            <person name="Paul R."/>
            <person name="Zaspel J.M."/>
        </authorList>
    </citation>
    <scope>NUCLEOTIDE SEQUENCE [LARGE SCALE GENOMIC DNA]</scope>
    <source>
        <strain evidence="2">CgM1</strain>
    </source>
</reference>
<accession>A0AAV7I5S9</accession>
<dbReference type="GO" id="GO:0072669">
    <property type="term" value="C:tRNA-splicing ligase complex"/>
    <property type="evidence" value="ECO:0007669"/>
    <property type="project" value="InterPro"/>
</dbReference>
<dbReference type="Pfam" id="PF15323">
    <property type="entry name" value="Ashwin"/>
    <property type="match status" value="1"/>
</dbReference>